<proteinExistence type="inferred from homology"/>
<dbReference type="SUPFAM" id="SSF52058">
    <property type="entry name" value="L domain-like"/>
    <property type="match status" value="1"/>
</dbReference>
<evidence type="ECO:0000256" key="8">
    <source>
        <dbReference type="ARBA" id="ARBA00022679"/>
    </source>
</evidence>
<comment type="subcellular location">
    <subcellularLocation>
        <location evidence="1">Cell membrane</location>
        <topology evidence="1">Single-pass membrane protein</topology>
    </subcellularLocation>
</comment>
<evidence type="ECO:0000256" key="17">
    <source>
        <dbReference type="ARBA" id="ARBA00023170"/>
    </source>
</evidence>
<reference evidence="24" key="1">
    <citation type="submission" date="2021-01" db="EMBL/GenBank/DDBJ databases">
        <title>Adiantum capillus-veneris genome.</title>
        <authorList>
            <person name="Fang Y."/>
            <person name="Liao Q."/>
        </authorList>
    </citation>
    <scope>NUCLEOTIDE SEQUENCE</scope>
    <source>
        <strain evidence="24">H3</strain>
        <tissue evidence="24">Leaf</tissue>
    </source>
</reference>
<evidence type="ECO:0000256" key="2">
    <source>
        <dbReference type="ARBA" id="ARBA00008684"/>
    </source>
</evidence>
<keyword evidence="25" id="KW-1185">Reference proteome</keyword>
<feature type="transmembrane region" description="Helical" evidence="22">
    <location>
        <begin position="462"/>
        <end position="484"/>
    </location>
</feature>
<name>A0A9D4U9K8_ADICA</name>
<dbReference type="PROSITE" id="PS51450">
    <property type="entry name" value="LRR"/>
    <property type="match status" value="1"/>
</dbReference>
<dbReference type="InterPro" id="IPR017441">
    <property type="entry name" value="Protein_kinase_ATP_BS"/>
</dbReference>
<evidence type="ECO:0000256" key="18">
    <source>
        <dbReference type="ARBA" id="ARBA00023180"/>
    </source>
</evidence>
<evidence type="ECO:0000256" key="21">
    <source>
        <dbReference type="PROSITE-ProRule" id="PRU10141"/>
    </source>
</evidence>
<keyword evidence="14 21" id="KW-0067">ATP-binding</keyword>
<evidence type="ECO:0000256" key="3">
    <source>
        <dbReference type="ARBA" id="ARBA00012513"/>
    </source>
</evidence>
<dbReference type="SUPFAM" id="SSF56112">
    <property type="entry name" value="Protein kinase-like (PK-like)"/>
    <property type="match status" value="1"/>
</dbReference>
<dbReference type="OrthoDB" id="676979at2759"/>
<keyword evidence="11" id="KW-0677">Repeat</keyword>
<comment type="similarity">
    <text evidence="2">Belongs to the protein kinase superfamily. Ser/Thr protein kinase family.</text>
</comment>
<keyword evidence="17" id="KW-0675">Receptor</keyword>
<evidence type="ECO:0000256" key="11">
    <source>
        <dbReference type="ARBA" id="ARBA00022737"/>
    </source>
</evidence>
<evidence type="ECO:0000256" key="9">
    <source>
        <dbReference type="ARBA" id="ARBA00022692"/>
    </source>
</evidence>
<evidence type="ECO:0000256" key="12">
    <source>
        <dbReference type="ARBA" id="ARBA00022741"/>
    </source>
</evidence>
<dbReference type="CDD" id="cd14066">
    <property type="entry name" value="STKc_IRAK"/>
    <property type="match status" value="1"/>
</dbReference>
<dbReference type="Gene3D" id="3.80.10.10">
    <property type="entry name" value="Ribonuclease Inhibitor"/>
    <property type="match status" value="3"/>
</dbReference>
<evidence type="ECO:0000256" key="10">
    <source>
        <dbReference type="ARBA" id="ARBA00022729"/>
    </source>
</evidence>
<keyword evidence="16 22" id="KW-0472">Membrane</keyword>
<keyword evidence="13" id="KW-0418">Kinase</keyword>
<dbReference type="Pfam" id="PF00560">
    <property type="entry name" value="LRR_1"/>
    <property type="match status" value="4"/>
</dbReference>
<evidence type="ECO:0000256" key="16">
    <source>
        <dbReference type="ARBA" id="ARBA00023136"/>
    </source>
</evidence>
<dbReference type="Proteomes" id="UP000886520">
    <property type="component" value="Chromosome 20"/>
</dbReference>
<dbReference type="GO" id="GO:0004674">
    <property type="term" value="F:protein serine/threonine kinase activity"/>
    <property type="evidence" value="ECO:0007669"/>
    <property type="project" value="UniProtKB-KW"/>
</dbReference>
<evidence type="ECO:0000256" key="1">
    <source>
        <dbReference type="ARBA" id="ARBA00004162"/>
    </source>
</evidence>
<dbReference type="FunFam" id="3.80.10.10:FF:000062">
    <property type="entry name" value="protein STRUBBELIG-RECEPTOR FAMILY 3"/>
    <property type="match status" value="1"/>
</dbReference>
<keyword evidence="12 21" id="KW-0547">Nucleotide-binding</keyword>
<sequence length="816" mass="89593">MTITALTEFKRQIDQEGGEDLLRSWRVNNSTSYCEWEGVSCDIGAPDHVIDISLPGLGLQGTIAPVLSSLTFLINLNLSYNAISGDIPQFPPSLKFLDLSYNHLSGSIHTSTLSNLANLQTLDISYNALTGLNLFHNLLSGAIPSQLANCSMLHFLNLAQNNLSGSIPATLGTLSDLQVLVLWSNTLTGSIPAELGNCSYLVYLELSLNALTGAIPHQLGAIPFVCPSDPLIDGLLNLRSNSLSGNVPSALGNCSGLRMLYLNFNRLEGSIPQELGKLRNLRQLYFTGNYLTGQVPPSLGELVILEELMLNYNMLEGTIPESFSNLTAITILDLATTGNLPETFANASAIITFHMADNDITGTIPSLFGRLPNLQRLDLQGNQLHGLIPAELGNACVLSELNLQRNRLEGALPLEIGQIPSNLSNLNVTAASFADNSGLCGPPLAHLCHDLAKSYSKGNSRLIIAIILCGISAFLTLICCVFAWRKKYGPLAEAKQKFHQDSSKTLSAIRITAKELNTATGGFNEANLIGTGGTSKVYKATLREGLLVAVKKFNWEGNLQKAECFFRKECETLGKMRHRNLVRILSTCCNLEMKAIVLEYMPNGSLEKFLFENEEYQLNWRMLVDISSDVAQALVYLHHEGDVPVIHCDLKPSNILLDKTFTANLSDFGIARLLSPADDSYSASYFRGSIGYIAPECGELAHYSVKGDIHSYGVVLLCMLTGRQPTSEEFYEQGVEMPNWVKRLWPDRYLDALHPNLRLEVEASARQAIEKEVLQVMALWCTAQAPKHRPTSKDVVRKLTLLKSPHRHFKHPTLQV</sequence>
<evidence type="ECO:0000256" key="5">
    <source>
        <dbReference type="ARBA" id="ARBA00022527"/>
    </source>
</evidence>
<keyword evidence="8" id="KW-0808">Transferase</keyword>
<accession>A0A9D4U9K8</accession>
<dbReference type="InterPro" id="IPR001611">
    <property type="entry name" value="Leu-rich_rpt"/>
</dbReference>
<feature type="binding site" evidence="21">
    <location>
        <position position="552"/>
    </location>
    <ligand>
        <name>ATP</name>
        <dbReference type="ChEBI" id="CHEBI:30616"/>
    </ligand>
</feature>
<evidence type="ECO:0000313" key="25">
    <source>
        <dbReference type="Proteomes" id="UP000886520"/>
    </source>
</evidence>
<evidence type="ECO:0000256" key="13">
    <source>
        <dbReference type="ARBA" id="ARBA00022777"/>
    </source>
</evidence>
<evidence type="ECO:0000256" key="4">
    <source>
        <dbReference type="ARBA" id="ARBA00022475"/>
    </source>
</evidence>
<keyword evidence="18" id="KW-0325">Glycoprotein</keyword>
<dbReference type="PANTHER" id="PTHR27008:SF497">
    <property type="entry name" value="OS11G0695000 PROTEIN"/>
    <property type="match status" value="1"/>
</dbReference>
<dbReference type="InterPro" id="IPR032675">
    <property type="entry name" value="LRR_dom_sf"/>
</dbReference>
<dbReference type="InterPro" id="IPR008271">
    <property type="entry name" value="Ser/Thr_kinase_AS"/>
</dbReference>
<evidence type="ECO:0000256" key="7">
    <source>
        <dbReference type="ARBA" id="ARBA00022614"/>
    </source>
</evidence>
<dbReference type="EMBL" id="JABFUD020000020">
    <property type="protein sequence ID" value="KAI5063875.1"/>
    <property type="molecule type" value="Genomic_DNA"/>
</dbReference>
<dbReference type="InterPro" id="IPR013210">
    <property type="entry name" value="LRR_N_plant-typ"/>
</dbReference>
<evidence type="ECO:0000256" key="15">
    <source>
        <dbReference type="ARBA" id="ARBA00022989"/>
    </source>
</evidence>
<evidence type="ECO:0000259" key="23">
    <source>
        <dbReference type="PROSITE" id="PS50011"/>
    </source>
</evidence>
<dbReference type="Pfam" id="PF00069">
    <property type="entry name" value="Pkinase"/>
    <property type="match status" value="1"/>
</dbReference>
<dbReference type="PANTHER" id="PTHR27008">
    <property type="entry name" value="OS04G0122200 PROTEIN"/>
    <property type="match status" value="1"/>
</dbReference>
<keyword evidence="15 22" id="KW-1133">Transmembrane helix</keyword>
<gene>
    <name evidence="24" type="ORF">GOP47_0020545</name>
</gene>
<evidence type="ECO:0000256" key="6">
    <source>
        <dbReference type="ARBA" id="ARBA00022553"/>
    </source>
</evidence>
<dbReference type="PROSITE" id="PS00107">
    <property type="entry name" value="PROTEIN_KINASE_ATP"/>
    <property type="match status" value="1"/>
</dbReference>
<dbReference type="InterPro" id="IPR000719">
    <property type="entry name" value="Prot_kinase_dom"/>
</dbReference>
<dbReference type="PRINTS" id="PR00019">
    <property type="entry name" value="LEURICHRPT"/>
</dbReference>
<comment type="caution">
    <text evidence="24">The sequence shown here is derived from an EMBL/GenBank/DDBJ whole genome shotgun (WGS) entry which is preliminary data.</text>
</comment>
<dbReference type="PROSITE" id="PS50011">
    <property type="entry name" value="PROTEIN_KINASE_DOM"/>
    <property type="match status" value="1"/>
</dbReference>
<keyword evidence="7" id="KW-0433">Leucine-rich repeat</keyword>
<comment type="catalytic activity">
    <reaction evidence="20">
        <text>L-seryl-[protein] + ATP = O-phospho-L-seryl-[protein] + ADP + H(+)</text>
        <dbReference type="Rhea" id="RHEA:17989"/>
        <dbReference type="Rhea" id="RHEA-COMP:9863"/>
        <dbReference type="Rhea" id="RHEA-COMP:11604"/>
        <dbReference type="ChEBI" id="CHEBI:15378"/>
        <dbReference type="ChEBI" id="CHEBI:29999"/>
        <dbReference type="ChEBI" id="CHEBI:30616"/>
        <dbReference type="ChEBI" id="CHEBI:83421"/>
        <dbReference type="ChEBI" id="CHEBI:456216"/>
        <dbReference type="EC" id="2.7.11.1"/>
    </reaction>
</comment>
<evidence type="ECO:0000256" key="19">
    <source>
        <dbReference type="ARBA" id="ARBA00047899"/>
    </source>
</evidence>
<dbReference type="InterPro" id="IPR003591">
    <property type="entry name" value="Leu-rich_rpt_typical-subtyp"/>
</dbReference>
<evidence type="ECO:0000256" key="14">
    <source>
        <dbReference type="ARBA" id="ARBA00022840"/>
    </source>
</evidence>
<evidence type="ECO:0000313" key="24">
    <source>
        <dbReference type="EMBL" id="KAI5063875.1"/>
    </source>
</evidence>
<dbReference type="SMART" id="SM00369">
    <property type="entry name" value="LRR_TYP"/>
    <property type="match status" value="6"/>
</dbReference>
<dbReference type="EC" id="2.7.11.1" evidence="3"/>
<dbReference type="AlphaFoldDB" id="A0A9D4U9K8"/>
<dbReference type="GO" id="GO:0005886">
    <property type="term" value="C:plasma membrane"/>
    <property type="evidence" value="ECO:0007669"/>
    <property type="project" value="UniProtKB-SubCell"/>
</dbReference>
<dbReference type="Pfam" id="PF13855">
    <property type="entry name" value="LRR_8"/>
    <property type="match status" value="2"/>
</dbReference>
<keyword evidence="6" id="KW-0597">Phosphoprotein</keyword>
<evidence type="ECO:0000256" key="22">
    <source>
        <dbReference type="SAM" id="Phobius"/>
    </source>
</evidence>
<dbReference type="GO" id="GO:0005524">
    <property type="term" value="F:ATP binding"/>
    <property type="evidence" value="ECO:0007669"/>
    <property type="project" value="UniProtKB-UniRule"/>
</dbReference>
<keyword evidence="10" id="KW-0732">Signal</keyword>
<organism evidence="24 25">
    <name type="scientific">Adiantum capillus-veneris</name>
    <name type="common">Maidenhair fern</name>
    <dbReference type="NCBI Taxonomy" id="13818"/>
    <lineage>
        <taxon>Eukaryota</taxon>
        <taxon>Viridiplantae</taxon>
        <taxon>Streptophyta</taxon>
        <taxon>Embryophyta</taxon>
        <taxon>Tracheophyta</taxon>
        <taxon>Polypodiopsida</taxon>
        <taxon>Polypodiidae</taxon>
        <taxon>Polypodiales</taxon>
        <taxon>Pteridineae</taxon>
        <taxon>Pteridaceae</taxon>
        <taxon>Vittarioideae</taxon>
        <taxon>Adiantum</taxon>
    </lineage>
</organism>
<keyword evidence="9 22" id="KW-0812">Transmembrane</keyword>
<dbReference type="SUPFAM" id="SSF52047">
    <property type="entry name" value="RNI-like"/>
    <property type="match status" value="1"/>
</dbReference>
<dbReference type="InterPro" id="IPR051809">
    <property type="entry name" value="Plant_receptor-like_S/T_kinase"/>
</dbReference>
<comment type="catalytic activity">
    <reaction evidence="19">
        <text>L-threonyl-[protein] + ATP = O-phospho-L-threonyl-[protein] + ADP + H(+)</text>
        <dbReference type="Rhea" id="RHEA:46608"/>
        <dbReference type="Rhea" id="RHEA-COMP:11060"/>
        <dbReference type="Rhea" id="RHEA-COMP:11605"/>
        <dbReference type="ChEBI" id="CHEBI:15378"/>
        <dbReference type="ChEBI" id="CHEBI:30013"/>
        <dbReference type="ChEBI" id="CHEBI:30616"/>
        <dbReference type="ChEBI" id="CHEBI:61977"/>
        <dbReference type="ChEBI" id="CHEBI:456216"/>
        <dbReference type="EC" id="2.7.11.1"/>
    </reaction>
</comment>
<dbReference type="FunFam" id="1.10.510.10:FF:000358">
    <property type="entry name" value="Putative leucine-rich repeat receptor-like serine/threonine-protein kinase"/>
    <property type="match status" value="1"/>
</dbReference>
<dbReference type="PROSITE" id="PS00108">
    <property type="entry name" value="PROTEIN_KINASE_ST"/>
    <property type="match status" value="1"/>
</dbReference>
<protein>
    <recommendedName>
        <fullName evidence="3">non-specific serine/threonine protein kinase</fullName>
        <ecNumber evidence="3">2.7.11.1</ecNumber>
    </recommendedName>
</protein>
<evidence type="ECO:0000256" key="20">
    <source>
        <dbReference type="ARBA" id="ARBA00048679"/>
    </source>
</evidence>
<dbReference type="Pfam" id="PF08263">
    <property type="entry name" value="LRRNT_2"/>
    <property type="match status" value="1"/>
</dbReference>
<keyword evidence="4" id="KW-1003">Cell membrane</keyword>
<feature type="domain" description="Protein kinase" evidence="23">
    <location>
        <begin position="523"/>
        <end position="814"/>
    </location>
</feature>
<dbReference type="FunFam" id="3.80.10.10:FF:000095">
    <property type="entry name" value="LRR receptor-like serine/threonine-protein kinase GSO1"/>
    <property type="match status" value="1"/>
</dbReference>
<dbReference type="InterPro" id="IPR011009">
    <property type="entry name" value="Kinase-like_dom_sf"/>
</dbReference>
<dbReference type="SMART" id="SM00220">
    <property type="entry name" value="S_TKc"/>
    <property type="match status" value="1"/>
</dbReference>
<keyword evidence="5" id="KW-0723">Serine/threonine-protein kinase</keyword>
<dbReference type="Gene3D" id="3.30.200.20">
    <property type="entry name" value="Phosphorylase Kinase, domain 1"/>
    <property type="match status" value="1"/>
</dbReference>
<dbReference type="Gene3D" id="1.10.510.10">
    <property type="entry name" value="Transferase(Phosphotransferase) domain 1"/>
    <property type="match status" value="1"/>
</dbReference>